<name>A0ABW5U8L8_9SPHI</name>
<reference evidence="2" key="1">
    <citation type="journal article" date="2019" name="Int. J. Syst. Evol. Microbiol.">
        <title>The Global Catalogue of Microorganisms (GCM) 10K type strain sequencing project: providing services to taxonomists for standard genome sequencing and annotation.</title>
        <authorList>
            <consortium name="The Broad Institute Genomics Platform"/>
            <consortium name="The Broad Institute Genome Sequencing Center for Infectious Disease"/>
            <person name="Wu L."/>
            <person name="Ma J."/>
        </authorList>
    </citation>
    <scope>NUCLEOTIDE SEQUENCE [LARGE SCALE GENOMIC DNA]</scope>
    <source>
        <strain evidence="2">KCTC 42247</strain>
    </source>
</reference>
<comment type="caution">
    <text evidence="1">The sequence shown here is derived from an EMBL/GenBank/DDBJ whole genome shotgun (WGS) entry which is preliminary data.</text>
</comment>
<keyword evidence="2" id="KW-1185">Reference proteome</keyword>
<evidence type="ECO:0000313" key="1">
    <source>
        <dbReference type="EMBL" id="MFD2742278.1"/>
    </source>
</evidence>
<gene>
    <name evidence="1" type="ORF">ACFSQ6_02615</name>
</gene>
<sequence>MSRSMYYYSHAKDDEEVVAKLMDLAGTYPNRGFETYYGKIRMADRLQ</sequence>
<dbReference type="EMBL" id="JBHUMB010000005">
    <property type="protein sequence ID" value="MFD2742278.1"/>
    <property type="molecule type" value="Genomic_DNA"/>
</dbReference>
<proteinExistence type="predicted"/>
<dbReference type="Proteomes" id="UP001597418">
    <property type="component" value="Unassembled WGS sequence"/>
</dbReference>
<evidence type="ECO:0000313" key="2">
    <source>
        <dbReference type="Proteomes" id="UP001597418"/>
    </source>
</evidence>
<organism evidence="1 2">
    <name type="scientific">Sphingobacterium populi</name>
    <dbReference type="NCBI Taxonomy" id="1812824"/>
    <lineage>
        <taxon>Bacteria</taxon>
        <taxon>Pseudomonadati</taxon>
        <taxon>Bacteroidota</taxon>
        <taxon>Sphingobacteriia</taxon>
        <taxon>Sphingobacteriales</taxon>
        <taxon>Sphingobacteriaceae</taxon>
        <taxon>Sphingobacterium</taxon>
    </lineage>
</organism>
<evidence type="ECO:0008006" key="3">
    <source>
        <dbReference type="Google" id="ProtNLM"/>
    </source>
</evidence>
<accession>A0ABW5U8L8</accession>
<protein>
    <recommendedName>
        <fullName evidence="3">Transposase</fullName>
    </recommendedName>
</protein>
<dbReference type="RefSeq" id="WP_156472447.1">
    <property type="nucleotide sequence ID" value="NZ_JBHUMB010000005.1"/>
</dbReference>